<keyword evidence="1" id="KW-0732">Signal</keyword>
<evidence type="ECO:0000313" key="3">
    <source>
        <dbReference type="Proteomes" id="UP000736672"/>
    </source>
</evidence>
<dbReference type="Proteomes" id="UP000736672">
    <property type="component" value="Unassembled WGS sequence"/>
</dbReference>
<sequence>MLENVLTLFNSCFVIIFHPLSTATTGLNSIHLNVLQQGSSTSRLVFFQHGLVSSQPPDTPFLPPVFWASSQHCLSQAACFHSIGSNNGLEAVAFSSLTSHQ</sequence>
<evidence type="ECO:0008006" key="4">
    <source>
        <dbReference type="Google" id="ProtNLM"/>
    </source>
</evidence>
<organism evidence="2 3">
    <name type="scientific">Fusarium solani</name>
    <name type="common">Filamentous fungus</name>
    <dbReference type="NCBI Taxonomy" id="169388"/>
    <lineage>
        <taxon>Eukaryota</taxon>
        <taxon>Fungi</taxon>
        <taxon>Dikarya</taxon>
        <taxon>Ascomycota</taxon>
        <taxon>Pezizomycotina</taxon>
        <taxon>Sordariomycetes</taxon>
        <taxon>Hypocreomycetidae</taxon>
        <taxon>Hypocreales</taxon>
        <taxon>Nectriaceae</taxon>
        <taxon>Fusarium</taxon>
        <taxon>Fusarium solani species complex</taxon>
    </lineage>
</organism>
<protein>
    <recommendedName>
        <fullName evidence="4">Secreted protein</fullName>
    </recommendedName>
</protein>
<name>A0A9P9L3U3_FUSSL</name>
<comment type="caution">
    <text evidence="2">The sequence shown here is derived from an EMBL/GenBank/DDBJ whole genome shotgun (WGS) entry which is preliminary data.</text>
</comment>
<feature type="chain" id="PRO_5040126357" description="Secreted protein" evidence="1">
    <location>
        <begin position="24"/>
        <end position="101"/>
    </location>
</feature>
<keyword evidence="3" id="KW-1185">Reference proteome</keyword>
<evidence type="ECO:0000256" key="1">
    <source>
        <dbReference type="SAM" id="SignalP"/>
    </source>
</evidence>
<feature type="signal peptide" evidence="1">
    <location>
        <begin position="1"/>
        <end position="23"/>
    </location>
</feature>
<gene>
    <name evidence="2" type="ORF">B0J15DRAFT_101009</name>
</gene>
<dbReference type="AlphaFoldDB" id="A0A9P9L3U3"/>
<evidence type="ECO:0000313" key="2">
    <source>
        <dbReference type="EMBL" id="KAH7273476.1"/>
    </source>
</evidence>
<proteinExistence type="predicted"/>
<accession>A0A9P9L3U3</accession>
<reference evidence="2" key="1">
    <citation type="journal article" date="2021" name="Nat. Commun.">
        <title>Genetic determinants of endophytism in the Arabidopsis root mycobiome.</title>
        <authorList>
            <person name="Mesny F."/>
            <person name="Miyauchi S."/>
            <person name="Thiergart T."/>
            <person name="Pickel B."/>
            <person name="Atanasova L."/>
            <person name="Karlsson M."/>
            <person name="Huettel B."/>
            <person name="Barry K.W."/>
            <person name="Haridas S."/>
            <person name="Chen C."/>
            <person name="Bauer D."/>
            <person name="Andreopoulos W."/>
            <person name="Pangilinan J."/>
            <person name="LaButti K."/>
            <person name="Riley R."/>
            <person name="Lipzen A."/>
            <person name="Clum A."/>
            <person name="Drula E."/>
            <person name="Henrissat B."/>
            <person name="Kohler A."/>
            <person name="Grigoriev I.V."/>
            <person name="Martin F.M."/>
            <person name="Hacquard S."/>
        </authorList>
    </citation>
    <scope>NUCLEOTIDE SEQUENCE</scope>
    <source>
        <strain evidence="2">FSSC 5 MPI-SDFR-AT-0091</strain>
    </source>
</reference>
<dbReference type="EMBL" id="JAGTJS010000002">
    <property type="protein sequence ID" value="KAH7273476.1"/>
    <property type="molecule type" value="Genomic_DNA"/>
</dbReference>